<dbReference type="RefSeq" id="WP_218322792.1">
    <property type="nucleotide sequence ID" value="NZ_JAEEGC010000135.1"/>
</dbReference>
<keyword evidence="1" id="KW-0472">Membrane</keyword>
<sequence length="244" mass="28666">MQEQLYRELYELESKHWWFVAKKKIVLSIIRKYVNYDENNKILDAGCGSGLMLNDLKEFGQIYGMDCSEEAIKFSKLIFDGEVKQGYMPGNIPYNKNYFNVIVALDVIEHIENDEGALMDLREHLTDNGICVITVPAYMSLWSNHDVVHQHKRRYTLSELKGKFLRAGFKVEKISYYNSILFLPIFIIRQIHRLLKIEKGSDAEMPNRLSNLMLESIFSFEKYILRFFNMYFGVSIIAVVKKFE</sequence>
<dbReference type="PANTHER" id="PTHR43861:SF6">
    <property type="entry name" value="METHYLTRANSFERASE TYPE 11"/>
    <property type="match status" value="1"/>
</dbReference>
<evidence type="ECO:0000313" key="2">
    <source>
        <dbReference type="EMBL" id="MBV7275741.1"/>
    </source>
</evidence>
<dbReference type="GO" id="GO:0032259">
    <property type="term" value="P:methylation"/>
    <property type="evidence" value="ECO:0007669"/>
    <property type="project" value="UniProtKB-KW"/>
</dbReference>
<dbReference type="Proteomes" id="UP000694308">
    <property type="component" value="Unassembled WGS sequence"/>
</dbReference>
<keyword evidence="2" id="KW-0808">Transferase</keyword>
<reference evidence="2" key="1">
    <citation type="submission" date="2020-12" db="EMBL/GenBank/DDBJ databases">
        <title>Clostridium thailandense sp. nov., a novel acetogenic bacterium isolated from peat land soil in Thailand.</title>
        <authorList>
            <person name="Chaikitkaew S."/>
            <person name="Birkeland N.K."/>
        </authorList>
    </citation>
    <scope>NUCLEOTIDE SEQUENCE</scope>
    <source>
        <strain evidence="2">PL3</strain>
    </source>
</reference>
<keyword evidence="1" id="KW-1133">Transmembrane helix</keyword>
<comment type="caution">
    <text evidence="2">The sequence shown here is derived from an EMBL/GenBank/DDBJ whole genome shotgun (WGS) entry which is preliminary data.</text>
</comment>
<protein>
    <submittedName>
        <fullName evidence="2">Class I SAM-dependent methyltransferase</fullName>
    </submittedName>
</protein>
<organism evidence="2 3">
    <name type="scientific">Clostridium thailandense</name>
    <dbReference type="NCBI Taxonomy" id="2794346"/>
    <lineage>
        <taxon>Bacteria</taxon>
        <taxon>Bacillati</taxon>
        <taxon>Bacillota</taxon>
        <taxon>Clostridia</taxon>
        <taxon>Eubacteriales</taxon>
        <taxon>Clostridiaceae</taxon>
        <taxon>Clostridium</taxon>
    </lineage>
</organism>
<name>A0A949TY58_9CLOT</name>
<keyword evidence="2" id="KW-0489">Methyltransferase</keyword>
<dbReference type="Pfam" id="PF13489">
    <property type="entry name" value="Methyltransf_23"/>
    <property type="match status" value="1"/>
</dbReference>
<dbReference type="PANTHER" id="PTHR43861">
    <property type="entry name" value="TRANS-ACONITATE 2-METHYLTRANSFERASE-RELATED"/>
    <property type="match status" value="1"/>
</dbReference>
<keyword evidence="3" id="KW-1185">Reference proteome</keyword>
<keyword evidence="1" id="KW-0812">Transmembrane</keyword>
<evidence type="ECO:0000313" key="3">
    <source>
        <dbReference type="Proteomes" id="UP000694308"/>
    </source>
</evidence>
<dbReference type="CDD" id="cd02440">
    <property type="entry name" value="AdoMet_MTases"/>
    <property type="match status" value="1"/>
</dbReference>
<accession>A0A949TY58</accession>
<feature type="transmembrane region" description="Helical" evidence="1">
    <location>
        <begin position="223"/>
        <end position="240"/>
    </location>
</feature>
<dbReference type="AlphaFoldDB" id="A0A949TY58"/>
<proteinExistence type="predicted"/>
<evidence type="ECO:0000256" key="1">
    <source>
        <dbReference type="SAM" id="Phobius"/>
    </source>
</evidence>
<dbReference type="EMBL" id="JAEEGC010000135">
    <property type="protein sequence ID" value="MBV7275741.1"/>
    <property type="molecule type" value="Genomic_DNA"/>
</dbReference>
<dbReference type="GO" id="GO:0008168">
    <property type="term" value="F:methyltransferase activity"/>
    <property type="evidence" value="ECO:0007669"/>
    <property type="project" value="UniProtKB-KW"/>
</dbReference>
<gene>
    <name evidence="2" type="ORF">I6U48_22850</name>
</gene>